<dbReference type="AlphaFoldDB" id="A0A4Z2F065"/>
<evidence type="ECO:0000313" key="1">
    <source>
        <dbReference type="EMBL" id="TNN34408.1"/>
    </source>
</evidence>
<proteinExistence type="predicted"/>
<reference evidence="1 2" key="1">
    <citation type="submission" date="2019-03" db="EMBL/GenBank/DDBJ databases">
        <title>First draft genome of Liparis tanakae, snailfish: a comprehensive survey of snailfish specific genes.</title>
        <authorList>
            <person name="Kim W."/>
            <person name="Song I."/>
            <person name="Jeong J.-H."/>
            <person name="Kim D."/>
            <person name="Kim S."/>
            <person name="Ryu S."/>
            <person name="Song J.Y."/>
            <person name="Lee S.K."/>
        </authorList>
    </citation>
    <scope>NUCLEOTIDE SEQUENCE [LARGE SCALE GENOMIC DNA]</scope>
    <source>
        <tissue evidence="1">Muscle</tissue>
    </source>
</reference>
<organism evidence="1 2">
    <name type="scientific">Liparis tanakae</name>
    <name type="common">Tanaka's snailfish</name>
    <dbReference type="NCBI Taxonomy" id="230148"/>
    <lineage>
        <taxon>Eukaryota</taxon>
        <taxon>Metazoa</taxon>
        <taxon>Chordata</taxon>
        <taxon>Craniata</taxon>
        <taxon>Vertebrata</taxon>
        <taxon>Euteleostomi</taxon>
        <taxon>Actinopterygii</taxon>
        <taxon>Neopterygii</taxon>
        <taxon>Teleostei</taxon>
        <taxon>Neoteleostei</taxon>
        <taxon>Acanthomorphata</taxon>
        <taxon>Eupercaria</taxon>
        <taxon>Perciformes</taxon>
        <taxon>Cottioidei</taxon>
        <taxon>Cottales</taxon>
        <taxon>Liparidae</taxon>
        <taxon>Liparis</taxon>
    </lineage>
</organism>
<keyword evidence="2" id="KW-1185">Reference proteome</keyword>
<gene>
    <name evidence="1" type="ORF">EYF80_055424</name>
</gene>
<evidence type="ECO:0000313" key="2">
    <source>
        <dbReference type="Proteomes" id="UP000314294"/>
    </source>
</evidence>
<name>A0A4Z2F065_9TELE</name>
<sequence>MASEHGMYPGYKIRASRGGEIYCPSPGHGPRECVLLTGGLTLGSDFTSDPNVPMAAEEASCASCIIAAAAAAAATCPEYAPFAQPFMCA</sequence>
<protein>
    <submittedName>
        <fullName evidence="1">Uncharacterized protein</fullName>
    </submittedName>
</protein>
<comment type="caution">
    <text evidence="1">The sequence shown here is derived from an EMBL/GenBank/DDBJ whole genome shotgun (WGS) entry which is preliminary data.</text>
</comment>
<accession>A0A4Z2F065</accession>
<dbReference type="Proteomes" id="UP000314294">
    <property type="component" value="Unassembled WGS sequence"/>
</dbReference>
<dbReference type="EMBL" id="SRLO01001968">
    <property type="protein sequence ID" value="TNN34408.1"/>
    <property type="molecule type" value="Genomic_DNA"/>
</dbReference>